<organism evidence="2 3">
    <name type="scientific">Aeoliella straminimaris</name>
    <dbReference type="NCBI Taxonomy" id="2954799"/>
    <lineage>
        <taxon>Bacteria</taxon>
        <taxon>Pseudomonadati</taxon>
        <taxon>Planctomycetota</taxon>
        <taxon>Planctomycetia</taxon>
        <taxon>Pirellulales</taxon>
        <taxon>Lacipirellulaceae</taxon>
        <taxon>Aeoliella</taxon>
    </lineage>
</organism>
<dbReference type="RefSeq" id="WP_252854734.1">
    <property type="nucleotide sequence ID" value="NZ_JAMXLR010000076.1"/>
</dbReference>
<dbReference type="InterPro" id="IPR013424">
    <property type="entry name" value="Ice-binding_C"/>
</dbReference>
<dbReference type="EMBL" id="JAMXLR010000076">
    <property type="protein sequence ID" value="MCO6046621.1"/>
    <property type="molecule type" value="Genomic_DNA"/>
</dbReference>
<dbReference type="Proteomes" id="UP001155241">
    <property type="component" value="Unassembled WGS sequence"/>
</dbReference>
<comment type="caution">
    <text evidence="2">The sequence shown here is derived from an EMBL/GenBank/DDBJ whole genome shotgun (WGS) entry which is preliminary data.</text>
</comment>
<dbReference type="PRINTS" id="PR00313">
    <property type="entry name" value="CABNDNGRPT"/>
</dbReference>
<name>A0A9X2FJ31_9BACT</name>
<dbReference type="InterPro" id="IPR018247">
    <property type="entry name" value="EF_Hand_1_Ca_BS"/>
</dbReference>
<protein>
    <submittedName>
        <fullName evidence="2">PEP-CTERM sorting domain-containing protein</fullName>
    </submittedName>
</protein>
<evidence type="ECO:0000256" key="1">
    <source>
        <dbReference type="SAM" id="SignalP"/>
    </source>
</evidence>
<proteinExistence type="predicted"/>
<feature type="chain" id="PRO_5040858436" evidence="1">
    <location>
        <begin position="24"/>
        <end position="1065"/>
    </location>
</feature>
<dbReference type="AlphaFoldDB" id="A0A9X2FJ31"/>
<dbReference type="NCBIfam" id="TIGR02595">
    <property type="entry name" value="PEP_CTERM"/>
    <property type="match status" value="1"/>
</dbReference>
<keyword evidence="1" id="KW-0732">Signal</keyword>
<sequence>MIFQLRVQRLLAGLGFLFALATAQWGHAEALIWNDGTGSFVGGATWSYDDGGTVVTTDNPFDLVGVEGGLGGENLVIIGNGGDVTLNSAGQGPFADNSLYELRVGTLAPEADLSGSTGGADYRGDGTLTVDGVGLILFNDGVGSGNLIVGGANGISGTLNWNSSQTLVANNQLRVGQGGVGTFNQNGGAVEISTVAGPSEFTRVGTGGGTGTYNLNEGSLNIGSADGGEGGLEKVVPVGIGIDGGSMGTFNLGDGTGGAGSATFETWSTLTIGSGGGTGVLNVSSDGQLATNYAPGIASSSGIRVGNQGGSTGSLVQSGGSVSTDGLMSMGFNTGQASYTLNGSNGSASVRAFEAFQTAEVNFNLDAGGATTIEVAGSTNAAGDVDAGNSITLSSPTLNIAGLNNYASMADIILFDQLDPSASLTGSFGNLTQGQVVGQNAGGNDFYLNLFGGTGNDIVLQSTLPSSSTIGLVWNAAAANFDAGWASGDGMFGVATMGVDPFSGPQNLYLGNGGVATFDDTTDTSSGTTVQNIFIGTNKAGAVVAGRNGNGTLTVNGAQDLTVDDSGAAGAEGFFTVGEQGFTGTVNWNSTGTLDAQGQFRVGRDGGTGVFNQTAGVVQGGTTGGGGKYLAIGDGAGSTGTYNLDGGTLYPDGQGAGSPRRQFRVGHNGATGTLNVGDGIGAAESAVVESEDDLWLGSSNGTGTLTIESDGAVRLLTNDAPFFVGNASGGDNNNGLVVQNGGVLVTESVFSIGQGSGSVGEYQFNGGTIMAANDGGGDIRVGGGGGNGTLRISGTASLSSQGNMIIAEAAGQATTGLLEISGSEASVTLNRLANPPGMNGPGNGNDETIRWVADVNGVTPITILGASGSNVLQLQDPLEVEANTGTNGMGDLMGDGTALELDLSAIAGSQMLTLFDNQSTEDVIGFFENGSTMDLYEEGESILGTGYSGLVTISYVGGTGNDVVLSLVASGGLPGDFNGDNIVDIADYTVWRNNLGAADETGISGNGDGGGVTASDYQLWKENFGQSAGSVSGITASVPEPQSLLLFGAAICMGGFVVRRRRVRR</sequence>
<evidence type="ECO:0000313" key="3">
    <source>
        <dbReference type="Proteomes" id="UP001155241"/>
    </source>
</evidence>
<evidence type="ECO:0000313" key="2">
    <source>
        <dbReference type="EMBL" id="MCO6046621.1"/>
    </source>
</evidence>
<keyword evidence="3" id="KW-1185">Reference proteome</keyword>
<dbReference type="PROSITE" id="PS00018">
    <property type="entry name" value="EF_HAND_1"/>
    <property type="match status" value="1"/>
</dbReference>
<gene>
    <name evidence="2" type="ORF">NG895_22210</name>
</gene>
<accession>A0A9X2FJ31</accession>
<feature type="signal peptide" evidence="1">
    <location>
        <begin position="1"/>
        <end position="23"/>
    </location>
</feature>
<reference evidence="2" key="1">
    <citation type="submission" date="2022-06" db="EMBL/GenBank/DDBJ databases">
        <title>Aeoliella straminimaris, a novel planctomycete from sediments.</title>
        <authorList>
            <person name="Vitorino I.R."/>
            <person name="Lage O.M."/>
        </authorList>
    </citation>
    <scope>NUCLEOTIDE SEQUENCE</scope>
    <source>
        <strain evidence="2">ICT_H6.2</strain>
    </source>
</reference>